<dbReference type="InterPro" id="IPR013324">
    <property type="entry name" value="RNA_pol_sigma_r3/r4-like"/>
</dbReference>
<reference evidence="8 9" key="1">
    <citation type="submission" date="2024-06" db="EMBL/GenBank/DDBJ databases">
        <title>The Natural Products Discovery Center: Release of the First 8490 Sequenced Strains for Exploring Actinobacteria Biosynthetic Diversity.</title>
        <authorList>
            <person name="Kalkreuter E."/>
            <person name="Kautsar S.A."/>
            <person name="Yang D."/>
            <person name="Bader C.D."/>
            <person name="Teijaro C.N."/>
            <person name="Fluegel L."/>
            <person name="Davis C.M."/>
            <person name="Simpson J.R."/>
            <person name="Lauterbach L."/>
            <person name="Steele A.D."/>
            <person name="Gui C."/>
            <person name="Meng S."/>
            <person name="Li G."/>
            <person name="Viehrig K."/>
            <person name="Ye F."/>
            <person name="Su P."/>
            <person name="Kiefer A.F."/>
            <person name="Nichols A."/>
            <person name="Cepeda A.J."/>
            <person name="Yan W."/>
            <person name="Fan B."/>
            <person name="Jiang Y."/>
            <person name="Adhikari A."/>
            <person name="Zheng C.-J."/>
            <person name="Schuster L."/>
            <person name="Cowan T.M."/>
            <person name="Smanski M.J."/>
            <person name="Chevrette M.G."/>
            <person name="De Carvalho L.P.S."/>
            <person name="Shen B."/>
        </authorList>
    </citation>
    <scope>NUCLEOTIDE SEQUENCE [LARGE SCALE GENOMIC DNA]</scope>
    <source>
        <strain evidence="8 9">NPDC049574</strain>
    </source>
</reference>
<dbReference type="PANTHER" id="PTHR43133">
    <property type="entry name" value="RNA POLYMERASE ECF-TYPE SIGMA FACTO"/>
    <property type="match status" value="1"/>
</dbReference>
<dbReference type="SUPFAM" id="SSF88659">
    <property type="entry name" value="Sigma3 and sigma4 domains of RNA polymerase sigma factors"/>
    <property type="match status" value="1"/>
</dbReference>
<feature type="domain" description="RNA polymerase sigma factor 70 region 4 type 2" evidence="7">
    <location>
        <begin position="122"/>
        <end position="174"/>
    </location>
</feature>
<keyword evidence="9" id="KW-1185">Reference proteome</keyword>
<dbReference type="NCBIfam" id="TIGR02937">
    <property type="entry name" value="sigma70-ECF"/>
    <property type="match status" value="1"/>
</dbReference>
<evidence type="ECO:0000259" key="7">
    <source>
        <dbReference type="Pfam" id="PF08281"/>
    </source>
</evidence>
<dbReference type="InterPro" id="IPR014284">
    <property type="entry name" value="RNA_pol_sigma-70_dom"/>
</dbReference>
<evidence type="ECO:0000256" key="4">
    <source>
        <dbReference type="ARBA" id="ARBA00023163"/>
    </source>
</evidence>
<keyword evidence="4" id="KW-0804">Transcription</keyword>
<dbReference type="InterPro" id="IPR007627">
    <property type="entry name" value="RNA_pol_sigma70_r2"/>
</dbReference>
<feature type="region of interest" description="Disordered" evidence="5">
    <location>
        <begin position="179"/>
        <end position="204"/>
    </location>
</feature>
<name>A0ABV3H3Z8_9ACTN</name>
<keyword evidence="2" id="KW-0805">Transcription regulation</keyword>
<evidence type="ECO:0000256" key="5">
    <source>
        <dbReference type="SAM" id="MobiDB-lite"/>
    </source>
</evidence>
<gene>
    <name evidence="8" type="ORF">AB0K40_17240</name>
</gene>
<evidence type="ECO:0000313" key="9">
    <source>
        <dbReference type="Proteomes" id="UP001552427"/>
    </source>
</evidence>
<dbReference type="Pfam" id="PF08281">
    <property type="entry name" value="Sigma70_r4_2"/>
    <property type="match status" value="1"/>
</dbReference>
<protein>
    <submittedName>
        <fullName evidence="8">RNA polymerase sigma factor</fullName>
    </submittedName>
</protein>
<dbReference type="Pfam" id="PF04542">
    <property type="entry name" value="Sigma70_r2"/>
    <property type="match status" value="1"/>
</dbReference>
<dbReference type="InterPro" id="IPR039425">
    <property type="entry name" value="RNA_pol_sigma-70-like"/>
</dbReference>
<dbReference type="Gene3D" id="1.10.10.10">
    <property type="entry name" value="Winged helix-like DNA-binding domain superfamily/Winged helix DNA-binding domain"/>
    <property type="match status" value="1"/>
</dbReference>
<accession>A0ABV3H3Z8</accession>
<sequence length="204" mass="23314">MSTDLELWSRAAEGSGEAFGALFDRYARDVYNHCFRRTADWSAAEDLTSVVFLEAWRRRGEVRIHRESALPWLLGVANNVLRNRHRSLRRHRAALERLPARAYEPDPAEDVAGRLDGERRMRAILALVDRLPPADREVLALCVWSELTYEEAAVALGVPVGTVRSRLSRARSRLKDLLEKEPRPRPGHGWSERLSALRKKGEEL</sequence>
<dbReference type="PANTHER" id="PTHR43133:SF25">
    <property type="entry name" value="RNA POLYMERASE SIGMA FACTOR RFAY-RELATED"/>
    <property type="match status" value="1"/>
</dbReference>
<dbReference type="Gene3D" id="1.10.1740.10">
    <property type="match status" value="1"/>
</dbReference>
<proteinExistence type="inferred from homology"/>
<comment type="similarity">
    <text evidence="1">Belongs to the sigma-70 factor family. ECF subfamily.</text>
</comment>
<dbReference type="EMBL" id="JBFARM010000005">
    <property type="protein sequence ID" value="MEV4287251.1"/>
    <property type="molecule type" value="Genomic_DNA"/>
</dbReference>
<keyword evidence="3" id="KW-0731">Sigma factor</keyword>
<evidence type="ECO:0000313" key="8">
    <source>
        <dbReference type="EMBL" id="MEV4287251.1"/>
    </source>
</evidence>
<dbReference type="InterPro" id="IPR013325">
    <property type="entry name" value="RNA_pol_sigma_r2"/>
</dbReference>
<dbReference type="Proteomes" id="UP001552427">
    <property type="component" value="Unassembled WGS sequence"/>
</dbReference>
<organism evidence="8 9">
    <name type="scientific">Nonomuraea bangladeshensis</name>
    <dbReference type="NCBI Taxonomy" id="404385"/>
    <lineage>
        <taxon>Bacteria</taxon>
        <taxon>Bacillati</taxon>
        <taxon>Actinomycetota</taxon>
        <taxon>Actinomycetes</taxon>
        <taxon>Streptosporangiales</taxon>
        <taxon>Streptosporangiaceae</taxon>
        <taxon>Nonomuraea</taxon>
    </lineage>
</organism>
<feature type="domain" description="RNA polymerase sigma-70 region 2" evidence="6">
    <location>
        <begin position="22"/>
        <end position="90"/>
    </location>
</feature>
<dbReference type="RefSeq" id="WP_364450471.1">
    <property type="nucleotide sequence ID" value="NZ_JBFARM010000005.1"/>
</dbReference>
<evidence type="ECO:0000259" key="6">
    <source>
        <dbReference type="Pfam" id="PF04542"/>
    </source>
</evidence>
<evidence type="ECO:0000256" key="1">
    <source>
        <dbReference type="ARBA" id="ARBA00010641"/>
    </source>
</evidence>
<evidence type="ECO:0000256" key="2">
    <source>
        <dbReference type="ARBA" id="ARBA00023015"/>
    </source>
</evidence>
<dbReference type="SUPFAM" id="SSF88946">
    <property type="entry name" value="Sigma2 domain of RNA polymerase sigma factors"/>
    <property type="match status" value="1"/>
</dbReference>
<evidence type="ECO:0000256" key="3">
    <source>
        <dbReference type="ARBA" id="ARBA00023082"/>
    </source>
</evidence>
<comment type="caution">
    <text evidence="8">The sequence shown here is derived from an EMBL/GenBank/DDBJ whole genome shotgun (WGS) entry which is preliminary data.</text>
</comment>
<dbReference type="InterPro" id="IPR013249">
    <property type="entry name" value="RNA_pol_sigma70_r4_t2"/>
</dbReference>
<dbReference type="InterPro" id="IPR036388">
    <property type="entry name" value="WH-like_DNA-bd_sf"/>
</dbReference>